<protein>
    <recommendedName>
        <fullName evidence="4">Flagellar protein FlaF</fullName>
    </recommendedName>
</protein>
<organism evidence="2 3">
    <name type="scientific">Haematospirillum jordaniae</name>
    <dbReference type="NCBI Taxonomy" id="1549855"/>
    <lineage>
        <taxon>Bacteria</taxon>
        <taxon>Pseudomonadati</taxon>
        <taxon>Pseudomonadota</taxon>
        <taxon>Alphaproteobacteria</taxon>
        <taxon>Rhodospirillales</taxon>
        <taxon>Novispirillaceae</taxon>
        <taxon>Haematospirillum</taxon>
    </lineage>
</organism>
<dbReference type="Pfam" id="PF07309">
    <property type="entry name" value="FlaF"/>
    <property type="match status" value="1"/>
</dbReference>
<dbReference type="Proteomes" id="UP000076066">
    <property type="component" value="Chromosome"/>
</dbReference>
<evidence type="ECO:0008006" key="4">
    <source>
        <dbReference type="Google" id="ProtNLM"/>
    </source>
</evidence>
<dbReference type="RefSeq" id="WP_066131838.1">
    <property type="nucleotide sequence ID" value="NZ_JAAVTC010000003.1"/>
</dbReference>
<evidence type="ECO:0000313" key="3">
    <source>
        <dbReference type="Proteomes" id="UP000076066"/>
    </source>
</evidence>
<dbReference type="STRING" id="1549855.AY555_00215"/>
<feature type="compositionally biased region" description="Low complexity" evidence="1">
    <location>
        <begin position="105"/>
        <end position="130"/>
    </location>
</feature>
<name>A0A143DAV4_9PROT</name>
<dbReference type="InterPro" id="IPR010845">
    <property type="entry name" value="FlaF"/>
</dbReference>
<accession>A0A143DAV4</accession>
<dbReference type="KEGG" id="hjo:AY555_00215"/>
<sequence>MIQPGDPRKTEAWALMQAAVRMKLAQDSGDFDQMRTALRLNWRLWTILQSDLLEPDCPVPPDLRANMLSLSNFVDRQAVAFMANPDARLLDTLISINREISAGLSTTDESSSASGDASEVAVSSGHNVQT</sequence>
<proteinExistence type="predicted"/>
<dbReference type="GO" id="GO:0044781">
    <property type="term" value="P:bacterial-type flagellum organization"/>
    <property type="evidence" value="ECO:0007669"/>
    <property type="project" value="InterPro"/>
</dbReference>
<feature type="region of interest" description="Disordered" evidence="1">
    <location>
        <begin position="104"/>
        <end position="130"/>
    </location>
</feature>
<dbReference type="AlphaFoldDB" id="A0A143DAV4"/>
<keyword evidence="3" id="KW-1185">Reference proteome</keyword>
<evidence type="ECO:0000313" key="2">
    <source>
        <dbReference type="EMBL" id="AMW33851.1"/>
    </source>
</evidence>
<reference evidence="2 3" key="1">
    <citation type="submission" date="2016-02" db="EMBL/GenBank/DDBJ databases">
        <title>Complete Genome of H5569, the type strain of the newly described species Haematospirillium jordaniae.</title>
        <authorList>
            <person name="Nicholson A.C."/>
            <person name="Humrighouse B.W."/>
            <person name="Loparov V."/>
            <person name="McQuiston J.R."/>
        </authorList>
    </citation>
    <scope>NUCLEOTIDE SEQUENCE [LARGE SCALE GENOMIC DNA]</scope>
    <source>
        <strain evidence="2 3">H5569</strain>
    </source>
</reference>
<gene>
    <name evidence="2" type="ORF">AY555_00215</name>
</gene>
<dbReference type="EMBL" id="CP014525">
    <property type="protein sequence ID" value="AMW33851.1"/>
    <property type="molecule type" value="Genomic_DNA"/>
</dbReference>
<evidence type="ECO:0000256" key="1">
    <source>
        <dbReference type="SAM" id="MobiDB-lite"/>
    </source>
</evidence>